<feature type="transmembrane region" description="Helical" evidence="5">
    <location>
        <begin position="528"/>
        <end position="549"/>
    </location>
</feature>
<keyword evidence="5" id="KW-1133">Transmembrane helix</keyword>
<dbReference type="Proteomes" id="UP000230002">
    <property type="component" value="Unassembled WGS sequence"/>
</dbReference>
<feature type="region of interest" description="Disordered" evidence="4">
    <location>
        <begin position="502"/>
        <end position="524"/>
    </location>
</feature>
<protein>
    <submittedName>
        <fullName evidence="6">Uncharacterized protein</fullName>
    </submittedName>
</protein>
<dbReference type="Pfam" id="PF00400">
    <property type="entry name" value="WD40"/>
    <property type="match status" value="1"/>
</dbReference>
<sequence>MTPRKLLLSLLLGARSDIVMYPLHTIFVFYLLVMAGSVVNKMNGMTNVFKVGNGREMHVYRTGIAAKKNSLLSQFSYAAEDLAAKKQEEREAELQWWKSVWVDGRTNVTLHPLVSGCSLSVICTCDGGWSYACTLITMKRLTRSAKEPDASSLLGRLRKGTRSLSRPAGMLGPSVPELHAWSGLVEEGRACSWWMLLKCAPRGEDFRPPNMARRYTETARLSGGHDAEGITCVGFSTDGTLLGTGGMDGSLCIWNAENGKLLHKYVTISAIPITSLGWIKTDRLSVMIGNKDGNLIVVVINKIPTALITSRGPDNTYELVALIEQPALESSEGKEVLVTGVQWIPSDKYGQLLLAAYMFHGVQLVETTTWTRAGAVPIEGKIASASVSEDGTCVAVSNLTTGFDIYLLDSGKLLHTFEHDVGERLPTPVLFIHNGQAVVGGSTVGRVNMWDLDRGKMPTLSIPNRGRVLAIAAHDTGEVGGYHLRLATATFPRQVPVAEPAHKPSAVTHESTGKLTTTAPPSSPASSLWVTFGLVVCLTLALLAPGFFARWEES</sequence>
<dbReference type="EMBL" id="AYKW01000023">
    <property type="protein sequence ID" value="PIL28478.1"/>
    <property type="molecule type" value="Genomic_DNA"/>
</dbReference>
<dbReference type="AlphaFoldDB" id="A0A2G8S4I8"/>
<accession>A0A2G8S4I8</accession>
<dbReference type="PROSITE" id="PS50082">
    <property type="entry name" value="WD_REPEATS_2"/>
    <property type="match status" value="1"/>
</dbReference>
<dbReference type="SUPFAM" id="SSF50978">
    <property type="entry name" value="WD40 repeat-like"/>
    <property type="match status" value="1"/>
</dbReference>
<dbReference type="InterPro" id="IPR019775">
    <property type="entry name" value="WD40_repeat_CS"/>
</dbReference>
<dbReference type="STRING" id="1077348.A0A2G8S4I8"/>
<keyword evidence="7" id="KW-1185">Reference proteome</keyword>
<evidence type="ECO:0000313" key="7">
    <source>
        <dbReference type="Proteomes" id="UP000230002"/>
    </source>
</evidence>
<organism evidence="6 7">
    <name type="scientific">Ganoderma sinense ZZ0214-1</name>
    <dbReference type="NCBI Taxonomy" id="1077348"/>
    <lineage>
        <taxon>Eukaryota</taxon>
        <taxon>Fungi</taxon>
        <taxon>Dikarya</taxon>
        <taxon>Basidiomycota</taxon>
        <taxon>Agaricomycotina</taxon>
        <taxon>Agaricomycetes</taxon>
        <taxon>Polyporales</taxon>
        <taxon>Polyporaceae</taxon>
        <taxon>Ganoderma</taxon>
    </lineage>
</organism>
<dbReference type="InterPro" id="IPR036322">
    <property type="entry name" value="WD40_repeat_dom_sf"/>
</dbReference>
<evidence type="ECO:0000256" key="4">
    <source>
        <dbReference type="SAM" id="MobiDB-lite"/>
    </source>
</evidence>
<dbReference type="PROSITE" id="PS00678">
    <property type="entry name" value="WD_REPEATS_1"/>
    <property type="match status" value="1"/>
</dbReference>
<keyword evidence="1 3" id="KW-0853">WD repeat</keyword>
<keyword evidence="2" id="KW-0677">Repeat</keyword>
<dbReference type="Pfam" id="PF25345">
    <property type="entry name" value="PH_EXO84"/>
    <property type="match status" value="1"/>
</dbReference>
<dbReference type="InterPro" id="IPR015943">
    <property type="entry name" value="WD40/YVTN_repeat-like_dom_sf"/>
</dbReference>
<dbReference type="OrthoDB" id="2752320at2759"/>
<evidence type="ECO:0000256" key="5">
    <source>
        <dbReference type="SAM" id="Phobius"/>
    </source>
</evidence>
<reference evidence="6 7" key="1">
    <citation type="journal article" date="2015" name="Sci. Rep.">
        <title>Chromosome-level genome map provides insights into diverse defense mechanisms in the medicinal fungus Ganoderma sinense.</title>
        <authorList>
            <person name="Zhu Y."/>
            <person name="Xu J."/>
            <person name="Sun C."/>
            <person name="Zhou S."/>
            <person name="Xu H."/>
            <person name="Nelson D.R."/>
            <person name="Qian J."/>
            <person name="Song J."/>
            <person name="Luo H."/>
            <person name="Xiang L."/>
            <person name="Li Y."/>
            <person name="Xu Z."/>
            <person name="Ji A."/>
            <person name="Wang L."/>
            <person name="Lu S."/>
            <person name="Hayward A."/>
            <person name="Sun W."/>
            <person name="Li X."/>
            <person name="Schwartz D.C."/>
            <person name="Wang Y."/>
            <person name="Chen S."/>
        </authorList>
    </citation>
    <scope>NUCLEOTIDE SEQUENCE [LARGE SCALE GENOMIC DNA]</scope>
    <source>
        <strain evidence="6 7">ZZ0214-1</strain>
    </source>
</reference>
<evidence type="ECO:0000256" key="1">
    <source>
        <dbReference type="ARBA" id="ARBA00022574"/>
    </source>
</evidence>
<evidence type="ECO:0000256" key="2">
    <source>
        <dbReference type="ARBA" id="ARBA00022737"/>
    </source>
</evidence>
<proteinExistence type="predicted"/>
<dbReference type="SMART" id="SM00320">
    <property type="entry name" value="WD40"/>
    <property type="match status" value="2"/>
</dbReference>
<evidence type="ECO:0000313" key="6">
    <source>
        <dbReference type="EMBL" id="PIL28478.1"/>
    </source>
</evidence>
<dbReference type="PANTHER" id="PTHR19857:SF8">
    <property type="entry name" value="ANGIO-ASSOCIATED MIGRATORY CELL PROTEIN"/>
    <property type="match status" value="1"/>
</dbReference>
<comment type="caution">
    <text evidence="6">The sequence shown here is derived from an EMBL/GenBank/DDBJ whole genome shotgun (WGS) entry which is preliminary data.</text>
</comment>
<dbReference type="InterPro" id="IPR051179">
    <property type="entry name" value="WD_repeat_multifunction"/>
</dbReference>
<keyword evidence="5" id="KW-0812">Transmembrane</keyword>
<gene>
    <name evidence="6" type="ORF">GSI_08516</name>
</gene>
<feature type="repeat" description="WD" evidence="3">
    <location>
        <begin position="230"/>
        <end position="264"/>
    </location>
</feature>
<dbReference type="InterPro" id="IPR001680">
    <property type="entry name" value="WD40_rpt"/>
</dbReference>
<dbReference type="PANTHER" id="PTHR19857">
    <property type="entry name" value="MITOCHONDRIAL DIVISION PROTEIN 1-RELATED"/>
    <property type="match status" value="1"/>
</dbReference>
<name>A0A2G8S4I8_9APHY</name>
<evidence type="ECO:0000256" key="3">
    <source>
        <dbReference type="PROSITE-ProRule" id="PRU00221"/>
    </source>
</evidence>
<keyword evidence="5" id="KW-0472">Membrane</keyword>
<dbReference type="Gene3D" id="2.130.10.10">
    <property type="entry name" value="YVTN repeat-like/Quinoprotein amine dehydrogenase"/>
    <property type="match status" value="1"/>
</dbReference>